<evidence type="ECO:0000256" key="3">
    <source>
        <dbReference type="ARBA" id="ARBA00022692"/>
    </source>
</evidence>
<dbReference type="NCBIfam" id="TIGR01525">
    <property type="entry name" value="ATPase-IB_hvy"/>
    <property type="match status" value="1"/>
</dbReference>
<evidence type="ECO:0000259" key="12">
    <source>
        <dbReference type="Pfam" id="PF00403"/>
    </source>
</evidence>
<evidence type="ECO:0000256" key="7">
    <source>
        <dbReference type="ARBA" id="ARBA00022967"/>
    </source>
</evidence>
<evidence type="ECO:0000256" key="10">
    <source>
        <dbReference type="RuleBase" id="RU362081"/>
    </source>
</evidence>
<organism evidence="13 14">
    <name type="scientific">Kosmotoga pacifica</name>
    <dbReference type="NCBI Taxonomy" id="1330330"/>
    <lineage>
        <taxon>Bacteria</taxon>
        <taxon>Thermotogati</taxon>
        <taxon>Thermotogota</taxon>
        <taxon>Thermotogae</taxon>
        <taxon>Kosmotogales</taxon>
        <taxon>Kosmotogaceae</taxon>
        <taxon>Kosmotoga</taxon>
    </lineage>
</organism>
<feature type="transmembrane region" description="Helical" evidence="10">
    <location>
        <begin position="343"/>
        <end position="364"/>
    </location>
</feature>
<keyword evidence="5 10" id="KW-0547">Nucleotide-binding</keyword>
<dbReference type="Gene3D" id="3.40.1110.10">
    <property type="entry name" value="Calcium-transporting ATPase, cytoplasmic domain N"/>
    <property type="match status" value="1"/>
</dbReference>
<evidence type="ECO:0000313" key="13">
    <source>
        <dbReference type="EMBL" id="AKI98030.1"/>
    </source>
</evidence>
<feature type="transmembrane region" description="Helical" evidence="10">
    <location>
        <begin position="641"/>
        <end position="659"/>
    </location>
</feature>
<dbReference type="Pfam" id="PF00403">
    <property type="entry name" value="HMA"/>
    <property type="match status" value="1"/>
</dbReference>
<gene>
    <name evidence="13" type="ORF">IX53_09550</name>
</gene>
<dbReference type="CDD" id="cd07548">
    <property type="entry name" value="P-type_ATPase-Cd_Zn_Co_like"/>
    <property type="match status" value="1"/>
</dbReference>
<dbReference type="OrthoDB" id="9760802at2"/>
<dbReference type="InterPro" id="IPR036412">
    <property type="entry name" value="HAD-like_sf"/>
</dbReference>
<dbReference type="InterPro" id="IPR051014">
    <property type="entry name" value="Cation_Transport_ATPase_IB"/>
</dbReference>
<evidence type="ECO:0000256" key="8">
    <source>
        <dbReference type="ARBA" id="ARBA00022989"/>
    </source>
</evidence>
<feature type="transmembrane region" description="Helical" evidence="10">
    <location>
        <begin position="138"/>
        <end position="155"/>
    </location>
</feature>
<dbReference type="InterPro" id="IPR008250">
    <property type="entry name" value="ATPase_P-typ_transduc_dom_A_sf"/>
</dbReference>
<keyword evidence="8 10" id="KW-1133">Transmembrane helix</keyword>
<dbReference type="InterPro" id="IPR059000">
    <property type="entry name" value="ATPase_P-type_domA"/>
</dbReference>
<comment type="subcellular location">
    <subcellularLocation>
        <location evidence="10">Cell membrane</location>
    </subcellularLocation>
    <subcellularLocation>
        <location evidence="1">Membrane</location>
        <topology evidence="1">Multi-pass membrane protein</topology>
    </subcellularLocation>
</comment>
<dbReference type="Pfam" id="PF00702">
    <property type="entry name" value="Hydrolase"/>
    <property type="match status" value="1"/>
</dbReference>
<keyword evidence="9 10" id="KW-0472">Membrane</keyword>
<evidence type="ECO:0000259" key="11">
    <source>
        <dbReference type="Pfam" id="PF00122"/>
    </source>
</evidence>
<keyword evidence="3 10" id="KW-0812">Transmembrane</keyword>
<dbReference type="InterPro" id="IPR027256">
    <property type="entry name" value="P-typ_ATPase_IB"/>
</dbReference>
<dbReference type="NCBIfam" id="TIGR01512">
    <property type="entry name" value="ATPase-IB2_Cd"/>
    <property type="match status" value="1"/>
</dbReference>
<accession>A0A0G2Z8V9</accession>
<dbReference type="GO" id="GO:0019829">
    <property type="term" value="F:ATPase-coupled monoatomic cation transmembrane transporter activity"/>
    <property type="evidence" value="ECO:0007669"/>
    <property type="project" value="InterPro"/>
</dbReference>
<feature type="transmembrane region" description="Helical" evidence="10">
    <location>
        <begin position="161"/>
        <end position="180"/>
    </location>
</feature>
<keyword evidence="7" id="KW-1278">Translocase</keyword>
<reference evidence="13 14" key="1">
    <citation type="submission" date="2015-04" db="EMBL/GenBank/DDBJ databases">
        <title>Complete Genome Sequence of Kosmotoga pacifica SLHLJ1.</title>
        <authorList>
            <person name="Jiang L.J."/>
            <person name="Shao Z.Z."/>
            <person name="Jebbar M."/>
        </authorList>
    </citation>
    <scope>NUCLEOTIDE SEQUENCE [LARGE SCALE GENOMIC DNA]</scope>
    <source>
        <strain evidence="13 14">SLHLJ1</strain>
    </source>
</reference>
<feature type="transmembrane region" description="Helical" evidence="10">
    <location>
        <begin position="82"/>
        <end position="101"/>
    </location>
</feature>
<evidence type="ECO:0000256" key="5">
    <source>
        <dbReference type="ARBA" id="ARBA00022741"/>
    </source>
</evidence>
<dbReference type="GO" id="GO:0046872">
    <property type="term" value="F:metal ion binding"/>
    <property type="evidence" value="ECO:0007669"/>
    <property type="project" value="UniProtKB-KW"/>
</dbReference>
<dbReference type="CDD" id="cd00371">
    <property type="entry name" value="HMA"/>
    <property type="match status" value="1"/>
</dbReference>
<dbReference type="AlphaFoldDB" id="A0A0G2Z8V9"/>
<dbReference type="GO" id="GO:0015086">
    <property type="term" value="F:cadmium ion transmembrane transporter activity"/>
    <property type="evidence" value="ECO:0007669"/>
    <property type="project" value="TreeGrafter"/>
</dbReference>
<evidence type="ECO:0000313" key="14">
    <source>
        <dbReference type="Proteomes" id="UP000035159"/>
    </source>
</evidence>
<dbReference type="PATRIC" id="fig|1330330.3.peg.1945"/>
<dbReference type="InterPro" id="IPR023298">
    <property type="entry name" value="ATPase_P-typ_TM_dom_sf"/>
</dbReference>
<feature type="transmembrane region" description="Helical" evidence="10">
    <location>
        <begin position="311"/>
        <end position="331"/>
    </location>
</feature>
<sequence length="699" mass="75447">MRKKYRVKNLDCASCAAKIENAAKEQGIKVTLNFTTQTLLVDEKEMEKVQEIASKIEPGVVFEDGTNKDSEMENENELKRQIVRLTISGSFFAIGVIYRFFDLGMPVAVNIGLFLTAYIISGWEVLVGAVKNAVKGTLFGENFLMSIATLGAIFIGEFPEAVAVMLFFSVGELFEGFAVGKSRRSIRSLLSLRAEYANLEVDGKLEKVSPEEVKPGHTILVKPGEKIPLDGIVIEGESFLDTSALTGESVPRKTKPGDEVLSGMINTSGLLRIKVQKSLENSYATKILELVENAASKKAPTEKFITKFSKYYTPFVVFGAAAVAFLPPLLIPDASLAVWLQRALVLLVISCPCALVISIPLGYFGGIGNASKHGILVKGGNYLDALRNADTVVFDKTGTLTEGVFNVSGIESFNGYTKEEVINLAALAEAHSNHPIAISIYSYVGNLENNNVEKFEEISGHGVIATISGKRILVGNEKLLKANDIDFEKEELNVPGTVVYVAVENKLAGRIIISDKIKEDSKKAIEELKKLSIKRVIMLTGDNQAVAEKVASMLGVDEYHAQLLPNEKVDILERIKENSKKVVFVGDGINDSPVIASADIGVAMGGLGSDAAIETADVVIMDDKPSKLPVAMRIANSTHNIVIQNIVLALGVKGLFILLGVLGHATMWEAVFADVGVALLAILNSTRVLKEPKTNAGSE</sequence>
<keyword evidence="14" id="KW-1185">Reference proteome</keyword>
<dbReference type="GO" id="GO:0005886">
    <property type="term" value="C:plasma membrane"/>
    <property type="evidence" value="ECO:0007669"/>
    <property type="project" value="UniProtKB-SubCell"/>
</dbReference>
<evidence type="ECO:0000256" key="1">
    <source>
        <dbReference type="ARBA" id="ARBA00004141"/>
    </source>
</evidence>
<dbReference type="PROSITE" id="PS00154">
    <property type="entry name" value="ATPASE_E1_E2"/>
    <property type="match status" value="1"/>
</dbReference>
<evidence type="ECO:0000256" key="6">
    <source>
        <dbReference type="ARBA" id="ARBA00022840"/>
    </source>
</evidence>
<evidence type="ECO:0000256" key="4">
    <source>
        <dbReference type="ARBA" id="ARBA00022723"/>
    </source>
</evidence>
<keyword evidence="4 10" id="KW-0479">Metal-binding</keyword>
<feature type="domain" description="P-type ATPase A" evidence="11">
    <location>
        <begin position="193"/>
        <end position="292"/>
    </location>
</feature>
<comment type="similarity">
    <text evidence="2 10">Belongs to the cation transport ATPase (P-type) (TC 3.A.3) family. Type IB subfamily.</text>
</comment>
<dbReference type="FunFam" id="2.70.150.10:FF:000002">
    <property type="entry name" value="Copper-transporting ATPase 1, putative"/>
    <property type="match status" value="1"/>
</dbReference>
<dbReference type="PANTHER" id="PTHR48085:SF5">
    <property type="entry name" value="CADMIUM_ZINC-TRANSPORTING ATPASE HMA4-RELATED"/>
    <property type="match status" value="1"/>
</dbReference>
<dbReference type="SFLD" id="SFLDS00003">
    <property type="entry name" value="Haloacid_Dehalogenase"/>
    <property type="match status" value="1"/>
</dbReference>
<dbReference type="PANTHER" id="PTHR48085">
    <property type="entry name" value="CADMIUM/ZINC-TRANSPORTING ATPASE HMA2-RELATED"/>
    <property type="match status" value="1"/>
</dbReference>
<dbReference type="Gene3D" id="3.40.50.1000">
    <property type="entry name" value="HAD superfamily/HAD-like"/>
    <property type="match status" value="1"/>
</dbReference>
<evidence type="ECO:0000256" key="9">
    <source>
        <dbReference type="ARBA" id="ARBA00023136"/>
    </source>
</evidence>
<dbReference type="PRINTS" id="PR00941">
    <property type="entry name" value="CDATPASE"/>
</dbReference>
<dbReference type="EMBL" id="CP011232">
    <property type="protein sequence ID" value="AKI98030.1"/>
    <property type="molecule type" value="Genomic_DNA"/>
</dbReference>
<dbReference type="NCBIfam" id="TIGR01494">
    <property type="entry name" value="ATPase_P-type"/>
    <property type="match status" value="1"/>
</dbReference>
<dbReference type="RefSeq" id="WP_047755165.1">
    <property type="nucleotide sequence ID" value="NZ_CAJUHA010000001.1"/>
</dbReference>
<dbReference type="Pfam" id="PF00122">
    <property type="entry name" value="E1-E2_ATPase"/>
    <property type="match status" value="1"/>
</dbReference>
<feature type="transmembrane region" description="Helical" evidence="10">
    <location>
        <begin position="107"/>
        <end position="126"/>
    </location>
</feature>
<dbReference type="SUPFAM" id="SSF81665">
    <property type="entry name" value="Calcium ATPase, transmembrane domain M"/>
    <property type="match status" value="1"/>
</dbReference>
<dbReference type="Gene3D" id="2.70.150.10">
    <property type="entry name" value="Calcium-transporting ATPase, cytoplasmic transduction domain A"/>
    <property type="match status" value="1"/>
</dbReference>
<evidence type="ECO:0000256" key="2">
    <source>
        <dbReference type="ARBA" id="ARBA00006024"/>
    </source>
</evidence>
<dbReference type="InterPro" id="IPR036163">
    <property type="entry name" value="HMA_dom_sf"/>
</dbReference>
<dbReference type="GO" id="GO:0005524">
    <property type="term" value="F:ATP binding"/>
    <property type="evidence" value="ECO:0007669"/>
    <property type="project" value="UniProtKB-UniRule"/>
</dbReference>
<dbReference type="InterPro" id="IPR006121">
    <property type="entry name" value="HMA_dom"/>
</dbReference>
<protein>
    <submittedName>
        <fullName evidence="13">Uncharacterized protein</fullName>
    </submittedName>
</protein>
<dbReference type="InterPro" id="IPR023299">
    <property type="entry name" value="ATPase_P-typ_cyto_dom_N"/>
</dbReference>
<dbReference type="GO" id="GO:0016887">
    <property type="term" value="F:ATP hydrolysis activity"/>
    <property type="evidence" value="ECO:0007669"/>
    <property type="project" value="InterPro"/>
</dbReference>
<name>A0A0G2Z8V9_9BACT</name>
<dbReference type="InterPro" id="IPR001757">
    <property type="entry name" value="P_typ_ATPase"/>
</dbReference>
<dbReference type="InterPro" id="IPR044492">
    <property type="entry name" value="P_typ_ATPase_HD_dom"/>
</dbReference>
<proteinExistence type="inferred from homology"/>
<dbReference type="SUPFAM" id="SSF81653">
    <property type="entry name" value="Calcium ATPase, transduction domain A"/>
    <property type="match status" value="1"/>
</dbReference>
<dbReference type="InterPro" id="IPR018303">
    <property type="entry name" value="ATPase_P-typ_P_site"/>
</dbReference>
<dbReference type="Proteomes" id="UP000035159">
    <property type="component" value="Chromosome"/>
</dbReference>
<dbReference type="STRING" id="1330330.IX53_09550"/>
<dbReference type="SUPFAM" id="SSF55008">
    <property type="entry name" value="HMA, heavy metal-associated domain"/>
    <property type="match status" value="1"/>
</dbReference>
<keyword evidence="10" id="KW-1003">Cell membrane</keyword>
<dbReference type="KEGG" id="kpf:IX53_09550"/>
<dbReference type="SFLD" id="SFLDF00027">
    <property type="entry name" value="p-type_atpase"/>
    <property type="match status" value="1"/>
</dbReference>
<dbReference type="PRINTS" id="PR00119">
    <property type="entry name" value="CATATPASE"/>
</dbReference>
<feature type="domain" description="HMA" evidence="12">
    <location>
        <begin position="5"/>
        <end position="57"/>
    </location>
</feature>
<dbReference type="InterPro" id="IPR023214">
    <property type="entry name" value="HAD_sf"/>
</dbReference>
<dbReference type="SFLD" id="SFLDG00002">
    <property type="entry name" value="C1.7:_P-type_atpase_like"/>
    <property type="match status" value="1"/>
</dbReference>
<dbReference type="Gene3D" id="3.30.70.100">
    <property type="match status" value="1"/>
</dbReference>
<dbReference type="SUPFAM" id="SSF56784">
    <property type="entry name" value="HAD-like"/>
    <property type="match status" value="1"/>
</dbReference>
<keyword evidence="6 10" id="KW-0067">ATP-binding</keyword>